<gene>
    <name evidence="2" type="ORF">KDK_80450</name>
</gene>
<keyword evidence="3" id="KW-1185">Reference proteome</keyword>
<dbReference type="OrthoDB" id="2373347at2"/>
<dbReference type="RefSeq" id="WP_126557493.1">
    <property type="nucleotide sequence ID" value="NZ_BIFS01000002.1"/>
</dbReference>
<dbReference type="InterPro" id="IPR036866">
    <property type="entry name" value="RibonucZ/Hydroxyglut_hydro"/>
</dbReference>
<evidence type="ECO:0000313" key="2">
    <source>
        <dbReference type="EMBL" id="GCE24245.1"/>
    </source>
</evidence>
<dbReference type="SUPFAM" id="SSF56281">
    <property type="entry name" value="Metallo-hydrolase/oxidoreductase"/>
    <property type="match status" value="1"/>
</dbReference>
<proteinExistence type="predicted"/>
<accession>A0A402AYU8</accession>
<evidence type="ECO:0000313" key="3">
    <source>
        <dbReference type="Proteomes" id="UP000287188"/>
    </source>
</evidence>
<sequence>MQHWICVTCGTQFAASNEKPDSCPICLDQRQYVGPQGQQWTTLEEMRGSGEYSNTIKQHEPDLVGIGTTPKFAIGQRGLLVRSEQGNVLWDCITYLDDETYAAVKELGGISAIAISHPHYYSCMIEWSQRFNAPIYLHADDQQWVMRPDEHIVFWTGETHQLPGDITLVRLGGHFPGGTVLHWPQGADGKGALLSGDIITVVADRRWVSFMYSYPNLIPLPAAEVARMRDTIKPYAFDRIYGAWFDTIVHEDAHNAVMRSANRYIEALQTILPIQQG</sequence>
<dbReference type="Proteomes" id="UP000287188">
    <property type="component" value="Unassembled WGS sequence"/>
</dbReference>
<dbReference type="PANTHER" id="PTHR36839">
    <property type="entry name" value="METALLO-BETA-LACTAMASE FAMILY PROTEIN (AFU_ORTHOLOGUE AFUA_5G12770)"/>
    <property type="match status" value="1"/>
</dbReference>
<dbReference type="Gene3D" id="3.60.15.10">
    <property type="entry name" value="Ribonuclease Z/Hydroxyacylglutathione hydrolase-like"/>
    <property type="match status" value="1"/>
</dbReference>
<dbReference type="AlphaFoldDB" id="A0A402AYU8"/>
<dbReference type="SMART" id="SM00849">
    <property type="entry name" value="Lactamase_B"/>
    <property type="match status" value="1"/>
</dbReference>
<dbReference type="EMBL" id="BIFS01000002">
    <property type="protein sequence ID" value="GCE24245.1"/>
    <property type="molecule type" value="Genomic_DNA"/>
</dbReference>
<dbReference type="PANTHER" id="PTHR36839:SF1">
    <property type="entry name" value="METALLO-BETA-LACTAMASE FAMILY PROTEIN (AFU_ORTHOLOGUE AFUA_5G12770)"/>
    <property type="match status" value="1"/>
</dbReference>
<name>A0A402AYU8_9CHLR</name>
<protein>
    <recommendedName>
        <fullName evidence="1">Metallo-beta-lactamase domain-containing protein</fullName>
    </recommendedName>
</protein>
<dbReference type="InterPro" id="IPR001279">
    <property type="entry name" value="Metallo-B-lactamas"/>
</dbReference>
<feature type="domain" description="Metallo-beta-lactamase" evidence="1">
    <location>
        <begin position="75"/>
        <end position="244"/>
    </location>
</feature>
<evidence type="ECO:0000259" key="1">
    <source>
        <dbReference type="SMART" id="SM00849"/>
    </source>
</evidence>
<organism evidence="2 3">
    <name type="scientific">Dictyobacter kobayashii</name>
    <dbReference type="NCBI Taxonomy" id="2014872"/>
    <lineage>
        <taxon>Bacteria</taxon>
        <taxon>Bacillati</taxon>
        <taxon>Chloroflexota</taxon>
        <taxon>Ktedonobacteria</taxon>
        <taxon>Ktedonobacterales</taxon>
        <taxon>Dictyobacteraceae</taxon>
        <taxon>Dictyobacter</taxon>
    </lineage>
</organism>
<comment type="caution">
    <text evidence="2">The sequence shown here is derived from an EMBL/GenBank/DDBJ whole genome shotgun (WGS) entry which is preliminary data.</text>
</comment>
<reference evidence="3" key="1">
    <citation type="submission" date="2018-12" db="EMBL/GenBank/DDBJ databases">
        <title>Tengunoibacter tsumagoiensis gen. nov., sp. nov., Dictyobacter kobayashii sp. nov., D. alpinus sp. nov., and D. joshuensis sp. nov. and description of Dictyobacteraceae fam. nov. within the order Ktedonobacterales isolated from Tengu-no-mugimeshi.</title>
        <authorList>
            <person name="Wang C.M."/>
            <person name="Zheng Y."/>
            <person name="Sakai Y."/>
            <person name="Toyoda A."/>
            <person name="Minakuchi Y."/>
            <person name="Abe K."/>
            <person name="Yokota A."/>
            <person name="Yabe S."/>
        </authorList>
    </citation>
    <scope>NUCLEOTIDE SEQUENCE [LARGE SCALE GENOMIC DNA]</scope>
    <source>
        <strain evidence="3">Uno11</strain>
    </source>
</reference>